<evidence type="ECO:0000313" key="2">
    <source>
        <dbReference type="Proteomes" id="UP000257039"/>
    </source>
</evidence>
<comment type="caution">
    <text evidence="1">The sequence shown here is derived from an EMBL/GenBank/DDBJ whole genome shotgun (WGS) entry which is preliminary data.</text>
</comment>
<evidence type="ECO:0000313" key="1">
    <source>
        <dbReference type="EMBL" id="RDH46286.1"/>
    </source>
</evidence>
<organism evidence="1 2">
    <name type="scientific">Zooshikella ganghwensis</name>
    <dbReference type="NCBI Taxonomy" id="202772"/>
    <lineage>
        <taxon>Bacteria</taxon>
        <taxon>Pseudomonadati</taxon>
        <taxon>Pseudomonadota</taxon>
        <taxon>Gammaproteobacteria</taxon>
        <taxon>Oceanospirillales</taxon>
        <taxon>Zooshikellaceae</taxon>
        <taxon>Zooshikella</taxon>
    </lineage>
</organism>
<protein>
    <submittedName>
        <fullName evidence="1">Uncharacterized protein</fullName>
    </submittedName>
</protein>
<sequence length="202" mass="22703">MSLVSYTSSLFSLSPTIKIDEDLITIKGSKAIHLLTLFLLLESVTINRKARNVIISHRFCYFFKSKTIIAFDEIDYLDYSFSDFATCWGISLDEGGISKTDTIEKYTLSISTNRGEKYKLCSFSGEGAKMTGLFGVLTGDDFIDFSGTQGEDSRQLALAFCKIFNVPLGKQFEFSNTTTCPNCKRKISNKIKCCYYCSEIIK</sequence>
<gene>
    <name evidence="1" type="ORF">B9G39_24120</name>
</gene>
<proteinExistence type="predicted"/>
<dbReference type="AlphaFoldDB" id="A0A4P9VT08"/>
<keyword evidence="2" id="KW-1185">Reference proteome</keyword>
<reference evidence="1 2" key="1">
    <citation type="submission" date="2017-04" db="EMBL/GenBank/DDBJ databases">
        <title>Draft genome sequence of Zooshikella ganghwensis VG4 isolated from Red Sea sediments.</title>
        <authorList>
            <person name="Rehman Z."/>
            <person name="Alam I."/>
            <person name="Kamau A."/>
            <person name="Bajic V."/>
            <person name="Leiknes T."/>
        </authorList>
    </citation>
    <scope>NUCLEOTIDE SEQUENCE [LARGE SCALE GENOMIC DNA]</scope>
    <source>
        <strain evidence="1 2">VG4</strain>
    </source>
</reference>
<dbReference type="RefSeq" id="WP_094789069.1">
    <property type="nucleotide sequence ID" value="NZ_NDXW01000001.1"/>
</dbReference>
<name>A0A4P9VT08_9GAMM</name>
<dbReference type="Proteomes" id="UP000257039">
    <property type="component" value="Unassembled WGS sequence"/>
</dbReference>
<accession>A0A4P9VT08</accession>
<dbReference type="EMBL" id="NDXW01000001">
    <property type="protein sequence ID" value="RDH46286.1"/>
    <property type="molecule type" value="Genomic_DNA"/>
</dbReference>